<feature type="region of interest" description="Disordered" evidence="1">
    <location>
        <begin position="66"/>
        <end position="105"/>
    </location>
</feature>
<feature type="signal peptide" evidence="2">
    <location>
        <begin position="1"/>
        <end position="28"/>
    </location>
</feature>
<dbReference type="OrthoDB" id="10528577at2759"/>
<evidence type="ECO:0000256" key="2">
    <source>
        <dbReference type="SAM" id="SignalP"/>
    </source>
</evidence>
<dbReference type="AlphaFoldDB" id="A0A3B6ED84"/>
<reference evidence="3" key="1">
    <citation type="submission" date="2018-08" db="EMBL/GenBank/DDBJ databases">
        <authorList>
            <person name="Rossello M."/>
        </authorList>
    </citation>
    <scope>NUCLEOTIDE SEQUENCE [LARGE SCALE GENOMIC DNA]</scope>
    <source>
        <strain evidence="3">cv. Chinese Spring</strain>
    </source>
</reference>
<dbReference type="Gramene" id="TraesCS3A02G152600.1">
    <property type="protein sequence ID" value="TraesCS3A02G152600.1"/>
    <property type="gene ID" value="TraesCS3A02G152600"/>
</dbReference>
<evidence type="ECO:0000313" key="3">
    <source>
        <dbReference type="EnsemblPlants" id="TraesCS3A02G152600.1"/>
    </source>
</evidence>
<feature type="compositionally biased region" description="Basic and acidic residues" evidence="1">
    <location>
        <begin position="286"/>
        <end position="300"/>
    </location>
</feature>
<proteinExistence type="predicted"/>
<name>A0A3B6ED84_WHEAT</name>
<dbReference type="Gramene" id="TraesNOR3A03G01382950.1">
    <property type="protein sequence ID" value="TraesNOR3A03G01382950.1"/>
    <property type="gene ID" value="TraesNOR3A03G01382950"/>
</dbReference>
<feature type="region of interest" description="Disordered" evidence="1">
    <location>
        <begin position="29"/>
        <end position="54"/>
    </location>
</feature>
<feature type="compositionally biased region" description="Basic and acidic residues" evidence="1">
    <location>
        <begin position="31"/>
        <end position="44"/>
    </location>
</feature>
<feature type="region of interest" description="Disordered" evidence="1">
    <location>
        <begin position="231"/>
        <end position="250"/>
    </location>
</feature>
<sequence length="412" mass="44051">MPKKLIASLHLGARLLGIWLTGACVAAANRGRGENSDGNDRGGGAEDEPAPATACGIGPVLNATLEVEKDGPPTGQNPRMGVKKTREANGVPTRGSSVDGAGAEPRTTRGAFFQRWGRPLLRQCARRPPVSPGFPRAQARRLGCGCGAPTLEAKNRGDEGPRPSARGEPQRFLPTTASPGLAPSTFHALQGCADCGAPVQEAGDFVALQDAAYRGALVQEAGALVALQDTTNRRAPGRRRPSRSRTPLTVPLRCNKATPSSLSRMLLVALLVSSRAQRAPQQCPRDQPDELQEPRREASPRRASTCWEQLQLHHPIVFERKALLMGVHHWCKVEKRAPSLLMIIIQSCLEKLQSASKWVAVSGVAQQSEQNGLCGMPSIARLSGAALVDRMSALSSDRTAPSNWHRYADLAV</sequence>
<dbReference type="OMA" id="RRASTCW"/>
<evidence type="ECO:0000313" key="4">
    <source>
        <dbReference type="Proteomes" id="UP000019116"/>
    </source>
</evidence>
<dbReference type="Proteomes" id="UP000019116">
    <property type="component" value="Chromosome 3A"/>
</dbReference>
<keyword evidence="4" id="KW-1185">Reference proteome</keyword>
<feature type="region of interest" description="Disordered" evidence="1">
    <location>
        <begin position="150"/>
        <end position="172"/>
    </location>
</feature>
<organism evidence="3">
    <name type="scientific">Triticum aestivum</name>
    <name type="common">Wheat</name>
    <dbReference type="NCBI Taxonomy" id="4565"/>
    <lineage>
        <taxon>Eukaryota</taxon>
        <taxon>Viridiplantae</taxon>
        <taxon>Streptophyta</taxon>
        <taxon>Embryophyta</taxon>
        <taxon>Tracheophyta</taxon>
        <taxon>Spermatophyta</taxon>
        <taxon>Magnoliopsida</taxon>
        <taxon>Liliopsida</taxon>
        <taxon>Poales</taxon>
        <taxon>Poaceae</taxon>
        <taxon>BOP clade</taxon>
        <taxon>Pooideae</taxon>
        <taxon>Triticodae</taxon>
        <taxon>Triticeae</taxon>
        <taxon>Triticinae</taxon>
        <taxon>Triticum</taxon>
    </lineage>
</organism>
<evidence type="ECO:0000256" key="1">
    <source>
        <dbReference type="SAM" id="MobiDB-lite"/>
    </source>
</evidence>
<accession>A0A3B6ED84</accession>
<feature type="region of interest" description="Disordered" evidence="1">
    <location>
        <begin position="279"/>
        <end position="302"/>
    </location>
</feature>
<dbReference type="EnsemblPlants" id="TraesCS3A02G152600.1">
    <property type="protein sequence ID" value="TraesCS3A02G152600.1"/>
    <property type="gene ID" value="TraesCS3A02G152600"/>
</dbReference>
<feature type="chain" id="PRO_5043173409" evidence="2">
    <location>
        <begin position="29"/>
        <end position="412"/>
    </location>
</feature>
<reference evidence="3" key="2">
    <citation type="submission" date="2018-10" db="UniProtKB">
        <authorList>
            <consortium name="EnsemblPlants"/>
        </authorList>
    </citation>
    <scope>IDENTIFICATION</scope>
</reference>
<protein>
    <submittedName>
        <fullName evidence="3">Uncharacterized protein</fullName>
    </submittedName>
</protein>
<keyword evidence="2" id="KW-0732">Signal</keyword>